<dbReference type="Proteomes" id="UP000199064">
    <property type="component" value="Unassembled WGS sequence"/>
</dbReference>
<dbReference type="Pfam" id="PF06299">
    <property type="entry name" value="DUF1045"/>
    <property type="match status" value="1"/>
</dbReference>
<name>A0A1H4LKF1_9HYPH</name>
<accession>A0A1H4LKF1</accession>
<dbReference type="PIRSF" id="PIRSF033328">
    <property type="entry name" value="Phest_Mll4975"/>
    <property type="match status" value="1"/>
</dbReference>
<organism evidence="1 2">
    <name type="scientific">Nitratireductor aquibiodomus</name>
    <dbReference type="NCBI Taxonomy" id="204799"/>
    <lineage>
        <taxon>Bacteria</taxon>
        <taxon>Pseudomonadati</taxon>
        <taxon>Pseudomonadota</taxon>
        <taxon>Alphaproteobacteria</taxon>
        <taxon>Hyphomicrobiales</taxon>
        <taxon>Phyllobacteriaceae</taxon>
        <taxon>Nitratireductor</taxon>
    </lineage>
</organism>
<evidence type="ECO:0000313" key="1">
    <source>
        <dbReference type="EMBL" id="SEB70812.1"/>
    </source>
</evidence>
<evidence type="ECO:0000313" key="2">
    <source>
        <dbReference type="Proteomes" id="UP000199064"/>
    </source>
</evidence>
<dbReference type="EMBL" id="FNSL01000001">
    <property type="protein sequence ID" value="SEB70812.1"/>
    <property type="molecule type" value="Genomic_DNA"/>
</dbReference>
<sequence length="235" mass="26486">MRYAIYFTPEQDDPLTRAAARWLGRDAFTGMPLTPVEAGPFSAAEISFHTAAARRYGFHATLKAPFRLAEGQSEQALIQALTKFCAQMEPVTIPRAVVRRLDGFFALVPEERSERLDALAGSIVENFEPFRAPLTANELERRNPENLTPGQLKNLYKWGYPYVFEEFRFHMTLTGRVPQAEAPRMERAIDAFFGPLLSEPLEIGSLALFIESEPGAPFQVKSFQTLGWNKTRKTA</sequence>
<gene>
    <name evidence="1" type="ORF">SAMN05216452_2861</name>
</gene>
<proteinExistence type="predicted"/>
<dbReference type="AlphaFoldDB" id="A0A1H4LKF1"/>
<protein>
    <submittedName>
        <fullName evidence="1">Putative phosphonate metabolism protein</fullName>
    </submittedName>
</protein>
<dbReference type="RefSeq" id="WP_090329233.1">
    <property type="nucleotide sequence ID" value="NZ_FNSL01000001.1"/>
</dbReference>
<keyword evidence="2" id="KW-1185">Reference proteome</keyword>
<dbReference type="InterPro" id="IPR009389">
    <property type="entry name" value="DUF1045"/>
</dbReference>
<dbReference type="Gene3D" id="3.90.1140.10">
    <property type="entry name" value="Cyclic phosphodiesterase"/>
    <property type="match status" value="1"/>
</dbReference>
<dbReference type="NCBIfam" id="TIGR03223">
    <property type="entry name" value="Phn_opern_protn"/>
    <property type="match status" value="1"/>
</dbReference>
<reference evidence="2" key="1">
    <citation type="submission" date="2016-10" db="EMBL/GenBank/DDBJ databases">
        <authorList>
            <person name="Varghese N."/>
            <person name="Submissions S."/>
        </authorList>
    </citation>
    <scope>NUCLEOTIDE SEQUENCE [LARGE SCALE GENOMIC DNA]</scope>
    <source>
        <strain evidence="2">ES.061</strain>
    </source>
</reference>